<sequence>MQFRDKYLNHSLHFALFKAYTGTMMKTTKLRARSILSLALFAGVSLAQPTADAKSDAQLFYSPYYHGGYPYGYGHYLGKRSADAEAKSDAQFYAPYYYGGYPYGYGHYLGKRSADAEPDAKSDAQFYSPYYYGGYPYGYGHYLGKRSADAKSEPNEAILWIRPWKEIC</sequence>
<dbReference type="Proteomes" id="UP000595437">
    <property type="component" value="Chromosome 11"/>
</dbReference>
<proteinExistence type="predicted"/>
<organism evidence="1 2">
    <name type="scientific">Caligus rogercresseyi</name>
    <name type="common">Sea louse</name>
    <dbReference type="NCBI Taxonomy" id="217165"/>
    <lineage>
        <taxon>Eukaryota</taxon>
        <taxon>Metazoa</taxon>
        <taxon>Ecdysozoa</taxon>
        <taxon>Arthropoda</taxon>
        <taxon>Crustacea</taxon>
        <taxon>Multicrustacea</taxon>
        <taxon>Hexanauplia</taxon>
        <taxon>Copepoda</taxon>
        <taxon>Siphonostomatoida</taxon>
        <taxon>Caligidae</taxon>
        <taxon>Caligus</taxon>
    </lineage>
</organism>
<dbReference type="AlphaFoldDB" id="A0A7T8K1S7"/>
<keyword evidence="2" id="KW-1185">Reference proteome</keyword>
<dbReference type="EMBL" id="CP045900">
    <property type="protein sequence ID" value="QQP41695.1"/>
    <property type="molecule type" value="Genomic_DNA"/>
</dbReference>
<protein>
    <submittedName>
        <fullName evidence="1">Uncharacterized protein</fullName>
    </submittedName>
</protein>
<evidence type="ECO:0000313" key="2">
    <source>
        <dbReference type="Proteomes" id="UP000595437"/>
    </source>
</evidence>
<accession>A0A7T8K1S7</accession>
<gene>
    <name evidence="1" type="ORF">FKW44_016153</name>
</gene>
<name>A0A7T8K1S7_CALRO</name>
<reference evidence="2" key="1">
    <citation type="submission" date="2021-01" db="EMBL/GenBank/DDBJ databases">
        <title>Caligus Genome Assembly.</title>
        <authorList>
            <person name="Gallardo-Escarate C."/>
        </authorList>
    </citation>
    <scope>NUCLEOTIDE SEQUENCE [LARGE SCALE GENOMIC DNA]</scope>
</reference>
<evidence type="ECO:0000313" key="1">
    <source>
        <dbReference type="EMBL" id="QQP41695.1"/>
    </source>
</evidence>